<comment type="cofactor">
    <cofactor evidence="1 12">
        <name>FAD</name>
        <dbReference type="ChEBI" id="CHEBI:57692"/>
    </cofactor>
</comment>
<comment type="pathway">
    <text evidence="2 12">One-carbon metabolism; tetrahydrofolate interconversion.</text>
</comment>
<dbReference type="RefSeq" id="WP_212508370.1">
    <property type="nucleotide sequence ID" value="NZ_CP060696.1"/>
</dbReference>
<keyword evidence="14" id="KW-1185">Reference proteome</keyword>
<dbReference type="KEGG" id="caml:H6X83_06820"/>
<evidence type="ECO:0000256" key="3">
    <source>
        <dbReference type="ARBA" id="ARBA00006743"/>
    </source>
</evidence>
<dbReference type="NCBIfam" id="TIGR00676">
    <property type="entry name" value="fadh2"/>
    <property type="match status" value="1"/>
</dbReference>
<organism evidence="13 14">
    <name type="scientific">Caproicibacterium amylolyticum</name>
    <dbReference type="NCBI Taxonomy" id="2766537"/>
    <lineage>
        <taxon>Bacteria</taxon>
        <taxon>Bacillati</taxon>
        <taxon>Bacillota</taxon>
        <taxon>Clostridia</taxon>
        <taxon>Eubacteriales</taxon>
        <taxon>Oscillospiraceae</taxon>
        <taxon>Caproicibacterium</taxon>
    </lineage>
</organism>
<dbReference type="PANTHER" id="PTHR45754">
    <property type="entry name" value="METHYLENETETRAHYDROFOLATE REDUCTASE"/>
    <property type="match status" value="1"/>
</dbReference>
<dbReference type="SUPFAM" id="SSF51730">
    <property type="entry name" value="FAD-linked oxidoreductase"/>
    <property type="match status" value="1"/>
</dbReference>
<evidence type="ECO:0000256" key="5">
    <source>
        <dbReference type="ARBA" id="ARBA00022630"/>
    </source>
</evidence>
<keyword evidence="8" id="KW-0520">NAD</keyword>
<dbReference type="AlphaFoldDB" id="A0A7G9WKU2"/>
<comment type="catalytic activity">
    <reaction evidence="11">
        <text>(6S)-5-methyl-5,6,7,8-tetrahydrofolate + NAD(+) = (6R)-5,10-methylene-5,6,7,8-tetrahydrofolate + NADH + H(+)</text>
        <dbReference type="Rhea" id="RHEA:19821"/>
        <dbReference type="ChEBI" id="CHEBI:15378"/>
        <dbReference type="ChEBI" id="CHEBI:15636"/>
        <dbReference type="ChEBI" id="CHEBI:18608"/>
        <dbReference type="ChEBI" id="CHEBI:57540"/>
        <dbReference type="ChEBI" id="CHEBI:57945"/>
        <dbReference type="EC" id="1.5.1.54"/>
    </reaction>
    <physiologicalReaction direction="right-to-left" evidence="11">
        <dbReference type="Rhea" id="RHEA:19823"/>
    </physiologicalReaction>
</comment>
<reference evidence="13 14" key="1">
    <citation type="submission" date="2020-08" db="EMBL/GenBank/DDBJ databases">
        <authorList>
            <person name="Ren C."/>
            <person name="Gu Y."/>
            <person name="Xu Y."/>
        </authorList>
    </citation>
    <scope>NUCLEOTIDE SEQUENCE [LARGE SCALE GENOMIC DNA]</scope>
    <source>
        <strain evidence="13 14">LBM18003</strain>
    </source>
</reference>
<evidence type="ECO:0000256" key="12">
    <source>
        <dbReference type="RuleBase" id="RU003862"/>
    </source>
</evidence>
<accession>A0A7G9WKU2</accession>
<evidence type="ECO:0000256" key="7">
    <source>
        <dbReference type="ARBA" id="ARBA00023002"/>
    </source>
</evidence>
<name>A0A7G9WKU2_9FIRM</name>
<dbReference type="GO" id="GO:0035999">
    <property type="term" value="P:tetrahydrofolate interconversion"/>
    <property type="evidence" value="ECO:0007669"/>
    <property type="project" value="UniProtKB-UniPathway"/>
</dbReference>
<evidence type="ECO:0000313" key="13">
    <source>
        <dbReference type="EMBL" id="QNO19304.1"/>
    </source>
</evidence>
<dbReference type="Gene3D" id="3.20.20.220">
    <property type="match status" value="1"/>
</dbReference>
<keyword evidence="9" id="KW-0486">Methionine biosynthesis</keyword>
<dbReference type="EC" id="1.5.1.54" evidence="12"/>
<evidence type="ECO:0000256" key="11">
    <source>
        <dbReference type="ARBA" id="ARBA00048628"/>
    </source>
</evidence>
<dbReference type="GO" id="GO:0009086">
    <property type="term" value="P:methionine biosynthetic process"/>
    <property type="evidence" value="ECO:0007669"/>
    <property type="project" value="UniProtKB-KW"/>
</dbReference>
<protein>
    <recommendedName>
        <fullName evidence="12">Methylenetetrahydrofolate reductase</fullName>
        <ecNumber evidence="12">1.5.1.54</ecNumber>
    </recommendedName>
</protein>
<dbReference type="PANTHER" id="PTHR45754:SF3">
    <property type="entry name" value="METHYLENETETRAHYDROFOLATE REDUCTASE (NADPH)"/>
    <property type="match status" value="1"/>
</dbReference>
<evidence type="ECO:0000256" key="2">
    <source>
        <dbReference type="ARBA" id="ARBA00004777"/>
    </source>
</evidence>
<dbReference type="InterPro" id="IPR003171">
    <property type="entry name" value="Mehydrof_redctse-like"/>
</dbReference>
<dbReference type="Pfam" id="PF02219">
    <property type="entry name" value="MTHFR"/>
    <property type="match status" value="1"/>
</dbReference>
<evidence type="ECO:0000256" key="4">
    <source>
        <dbReference type="ARBA" id="ARBA00022605"/>
    </source>
</evidence>
<keyword evidence="5 12" id="KW-0285">Flavoprotein</keyword>
<keyword evidence="7 12" id="KW-0560">Oxidoreductase</keyword>
<sequence>MITKSLFYDHTVFSFEIFPPKRTAPINTVYHTLESLRELCPDFISVTYGAGGSAINSATLQIATDINQKYGVESVAHLPCLYLSRKQAVQRVKELTESGIENILALRGDAVPNKRPLRDFAHASDLIAFLKGFDKFHIMAACYPEVHPEAPDMDTDIQHLKEKTDAGASHLISQLFLDNSCFYTFLQKVRADGITVPVEAGIMPVINKKQIQHMVSLCGASLPEKFRTMMDRYEDNPEAMRDAGIAYAVDQIVDLIAHGVDGIHLYTMNNPLVAHKIHEATKTLFQH</sequence>
<comment type="similarity">
    <text evidence="3 12">Belongs to the methylenetetrahydrofolate reductase family.</text>
</comment>
<evidence type="ECO:0000256" key="1">
    <source>
        <dbReference type="ARBA" id="ARBA00001974"/>
    </source>
</evidence>
<dbReference type="GO" id="GO:0071949">
    <property type="term" value="F:FAD binding"/>
    <property type="evidence" value="ECO:0007669"/>
    <property type="project" value="TreeGrafter"/>
</dbReference>
<proteinExistence type="inferred from homology"/>
<evidence type="ECO:0000256" key="8">
    <source>
        <dbReference type="ARBA" id="ARBA00023027"/>
    </source>
</evidence>
<dbReference type="UniPathway" id="UPA00193"/>
<keyword evidence="6 12" id="KW-0274">FAD</keyword>
<dbReference type="EMBL" id="CP060696">
    <property type="protein sequence ID" value="QNO19304.1"/>
    <property type="molecule type" value="Genomic_DNA"/>
</dbReference>
<dbReference type="InterPro" id="IPR004620">
    <property type="entry name" value="MTHF_reductase_bac"/>
</dbReference>
<dbReference type="GO" id="GO:0005829">
    <property type="term" value="C:cytosol"/>
    <property type="evidence" value="ECO:0007669"/>
    <property type="project" value="InterPro"/>
</dbReference>
<dbReference type="GO" id="GO:0106312">
    <property type="term" value="F:methylenetetrahydrofolate reductase (NADH) activity"/>
    <property type="evidence" value="ECO:0007669"/>
    <property type="project" value="UniProtKB-EC"/>
</dbReference>
<dbReference type="CDD" id="cd00537">
    <property type="entry name" value="MTHFR"/>
    <property type="match status" value="1"/>
</dbReference>
<gene>
    <name evidence="13" type="primary">metF</name>
    <name evidence="13" type="ORF">H6X83_06820</name>
</gene>
<evidence type="ECO:0000256" key="6">
    <source>
        <dbReference type="ARBA" id="ARBA00022827"/>
    </source>
</evidence>
<evidence type="ECO:0000256" key="9">
    <source>
        <dbReference type="ARBA" id="ARBA00023167"/>
    </source>
</evidence>
<dbReference type="InterPro" id="IPR029041">
    <property type="entry name" value="FAD-linked_oxidoreductase-like"/>
</dbReference>
<evidence type="ECO:0000313" key="14">
    <source>
        <dbReference type="Proteomes" id="UP000516046"/>
    </source>
</evidence>
<evidence type="ECO:0000256" key="10">
    <source>
        <dbReference type="ARBA" id="ARBA00034478"/>
    </source>
</evidence>
<comment type="pathway">
    <text evidence="10">Amino-acid biosynthesis; L-methionine biosynthesis via de novo pathway.</text>
</comment>
<dbReference type="Proteomes" id="UP000516046">
    <property type="component" value="Chromosome"/>
</dbReference>
<keyword evidence="4" id="KW-0028">Amino-acid biosynthesis</keyword>